<dbReference type="InterPro" id="IPR028941">
    <property type="entry name" value="WHIM2_dom"/>
</dbReference>
<dbReference type="GO" id="GO:0008270">
    <property type="term" value="F:zinc ion binding"/>
    <property type="evidence" value="ECO:0007669"/>
    <property type="project" value="UniProtKB-KW"/>
</dbReference>
<dbReference type="PROSITE" id="PS50014">
    <property type="entry name" value="BROMODOMAIN_2"/>
    <property type="match status" value="1"/>
</dbReference>
<dbReference type="Pfam" id="PF00439">
    <property type="entry name" value="Bromodomain"/>
    <property type="match status" value="1"/>
</dbReference>
<evidence type="ECO:0000256" key="9">
    <source>
        <dbReference type="ARBA" id="ARBA00023163"/>
    </source>
</evidence>
<keyword evidence="3" id="KW-0479">Metal-binding</keyword>
<feature type="region of interest" description="Disordered" evidence="13">
    <location>
        <begin position="300"/>
        <end position="332"/>
    </location>
</feature>
<evidence type="ECO:0000256" key="11">
    <source>
        <dbReference type="PROSITE-ProRule" id="PRU00035"/>
    </source>
</evidence>
<feature type="compositionally biased region" description="Low complexity" evidence="13">
    <location>
        <begin position="2056"/>
        <end position="2067"/>
    </location>
</feature>
<dbReference type="SMART" id="SM00249">
    <property type="entry name" value="PHD"/>
    <property type="match status" value="1"/>
</dbReference>
<feature type="compositionally biased region" description="Basic residues" evidence="13">
    <location>
        <begin position="2076"/>
        <end position="2089"/>
    </location>
</feature>
<dbReference type="GO" id="GO:0140993">
    <property type="term" value="F:histone modifying activity"/>
    <property type="evidence" value="ECO:0007669"/>
    <property type="project" value="UniProtKB-ARBA"/>
</dbReference>
<dbReference type="Gene3D" id="3.30.40.10">
    <property type="entry name" value="Zinc/RING finger domain, C3HC4 (zinc finger)"/>
    <property type="match status" value="1"/>
</dbReference>
<dbReference type="InterPro" id="IPR036427">
    <property type="entry name" value="Bromodomain-like_sf"/>
</dbReference>
<dbReference type="InterPro" id="IPR019786">
    <property type="entry name" value="Zinc_finger_PHD-type_CS"/>
</dbReference>
<dbReference type="InterPro" id="IPR019787">
    <property type="entry name" value="Znf_PHD-finger"/>
</dbReference>
<keyword evidence="8" id="KW-0238">DNA-binding</keyword>
<dbReference type="GO" id="GO:0016740">
    <property type="term" value="F:transferase activity"/>
    <property type="evidence" value="ECO:0007669"/>
    <property type="project" value="UniProtKB-KW"/>
</dbReference>
<evidence type="ECO:0000256" key="4">
    <source>
        <dbReference type="ARBA" id="ARBA00022771"/>
    </source>
</evidence>
<dbReference type="SUPFAM" id="SSF47370">
    <property type="entry name" value="Bromodomain"/>
    <property type="match status" value="1"/>
</dbReference>
<keyword evidence="4 12" id="KW-0863">Zinc-finger</keyword>
<dbReference type="SMART" id="SM00297">
    <property type="entry name" value="BROMO"/>
    <property type="match status" value="1"/>
</dbReference>
<feature type="domain" description="PHD-type" evidence="15">
    <location>
        <begin position="1206"/>
        <end position="1256"/>
    </location>
</feature>
<dbReference type="OrthoDB" id="1903104at2759"/>
<dbReference type="InterPro" id="IPR003888">
    <property type="entry name" value="FYrich_N"/>
</dbReference>
<dbReference type="InterPro" id="IPR003889">
    <property type="entry name" value="FYrich_C"/>
</dbReference>
<keyword evidence="5" id="KW-0862">Zinc</keyword>
<dbReference type="PROSITE" id="PS51543">
    <property type="entry name" value="FYRC"/>
    <property type="match status" value="1"/>
</dbReference>
<dbReference type="Gene3D" id="1.20.920.10">
    <property type="entry name" value="Bromodomain-like"/>
    <property type="match status" value="1"/>
</dbReference>
<organism evidence="16 17">
    <name type="scientific">Olea europaea subsp. europaea</name>
    <dbReference type="NCBI Taxonomy" id="158383"/>
    <lineage>
        <taxon>Eukaryota</taxon>
        <taxon>Viridiplantae</taxon>
        <taxon>Streptophyta</taxon>
        <taxon>Embryophyta</taxon>
        <taxon>Tracheophyta</taxon>
        <taxon>Spermatophyta</taxon>
        <taxon>Magnoliopsida</taxon>
        <taxon>eudicotyledons</taxon>
        <taxon>Gunneridae</taxon>
        <taxon>Pentapetalae</taxon>
        <taxon>asterids</taxon>
        <taxon>lamiids</taxon>
        <taxon>Lamiales</taxon>
        <taxon>Oleaceae</taxon>
        <taxon>Oleeae</taxon>
        <taxon>Olea</taxon>
    </lineage>
</organism>
<dbReference type="PROSITE" id="PS01359">
    <property type="entry name" value="ZF_PHD_1"/>
    <property type="match status" value="1"/>
</dbReference>
<evidence type="ECO:0000313" key="17">
    <source>
        <dbReference type="Proteomes" id="UP000594638"/>
    </source>
</evidence>
<evidence type="ECO:0000259" key="14">
    <source>
        <dbReference type="PROSITE" id="PS50014"/>
    </source>
</evidence>
<dbReference type="InterPro" id="IPR011011">
    <property type="entry name" value="Znf_FYVE_PHD"/>
</dbReference>
<dbReference type="Gramene" id="OE9A081219T1">
    <property type="protein sequence ID" value="OE9A081219C1"/>
    <property type="gene ID" value="OE9A081219"/>
</dbReference>
<dbReference type="EMBL" id="CACTIH010007267">
    <property type="protein sequence ID" value="CAA3006961.1"/>
    <property type="molecule type" value="Genomic_DNA"/>
</dbReference>
<dbReference type="PANTHER" id="PTHR47162:SF10">
    <property type="entry name" value="METHYL-CPG-BINDING DOMAIN-CONTAINING PROTEIN 9 ISOFORM X1"/>
    <property type="match status" value="1"/>
</dbReference>
<dbReference type="SUPFAM" id="SSF57903">
    <property type="entry name" value="FYVE/PHD zinc finger"/>
    <property type="match status" value="1"/>
</dbReference>
<proteinExistence type="predicted"/>
<evidence type="ECO:0000256" key="3">
    <source>
        <dbReference type="ARBA" id="ARBA00022723"/>
    </source>
</evidence>
<feature type="region of interest" description="Disordered" evidence="13">
    <location>
        <begin position="2045"/>
        <end position="2089"/>
    </location>
</feature>
<keyword evidence="17" id="KW-1185">Reference proteome</keyword>
<dbReference type="GO" id="GO:0003677">
    <property type="term" value="F:DNA binding"/>
    <property type="evidence" value="ECO:0007669"/>
    <property type="project" value="UniProtKB-KW"/>
</dbReference>
<comment type="subcellular location">
    <subcellularLocation>
        <location evidence="1">Nucleus</location>
    </subcellularLocation>
</comment>
<keyword evidence="2" id="KW-0808">Transferase</keyword>
<gene>
    <name evidence="16" type="ORF">OLEA9_A081219</name>
</gene>
<name>A0A8S0TNU3_OLEEU</name>
<feature type="domain" description="Bromo" evidence="14">
    <location>
        <begin position="1081"/>
        <end position="1145"/>
    </location>
</feature>
<evidence type="ECO:0000256" key="2">
    <source>
        <dbReference type="ARBA" id="ARBA00022679"/>
    </source>
</evidence>
<evidence type="ECO:0000256" key="7">
    <source>
        <dbReference type="ARBA" id="ARBA00023117"/>
    </source>
</evidence>
<protein>
    <submittedName>
        <fullName evidence="16">Methyl- -binding domain-containing 9</fullName>
    </submittedName>
</protein>
<evidence type="ECO:0000259" key="15">
    <source>
        <dbReference type="PROSITE" id="PS50016"/>
    </source>
</evidence>
<dbReference type="InterPro" id="IPR028942">
    <property type="entry name" value="WHIM1_dom"/>
</dbReference>
<dbReference type="InterPro" id="IPR001965">
    <property type="entry name" value="Znf_PHD"/>
</dbReference>
<reference evidence="16 17" key="1">
    <citation type="submission" date="2019-12" db="EMBL/GenBank/DDBJ databases">
        <authorList>
            <person name="Alioto T."/>
            <person name="Alioto T."/>
            <person name="Gomez Garrido J."/>
        </authorList>
    </citation>
    <scope>NUCLEOTIDE SEQUENCE [LARGE SCALE GENOMIC DNA]</scope>
</reference>
<evidence type="ECO:0000256" key="10">
    <source>
        <dbReference type="ARBA" id="ARBA00023242"/>
    </source>
</evidence>
<dbReference type="Proteomes" id="UP000594638">
    <property type="component" value="Unassembled WGS sequence"/>
</dbReference>
<evidence type="ECO:0000256" key="5">
    <source>
        <dbReference type="ARBA" id="ARBA00022833"/>
    </source>
</evidence>
<dbReference type="PANTHER" id="PTHR47162">
    <property type="entry name" value="OS02G0192300 PROTEIN"/>
    <property type="match status" value="1"/>
</dbReference>
<dbReference type="PROSITE" id="PS51542">
    <property type="entry name" value="FYRN"/>
    <property type="match status" value="1"/>
</dbReference>
<dbReference type="PROSITE" id="PS50016">
    <property type="entry name" value="ZF_PHD_2"/>
    <property type="match status" value="1"/>
</dbReference>
<evidence type="ECO:0000313" key="16">
    <source>
        <dbReference type="EMBL" id="CAA3006961.1"/>
    </source>
</evidence>
<dbReference type="Gene3D" id="3.30.160.360">
    <property type="match status" value="1"/>
</dbReference>
<dbReference type="InterPro" id="IPR016177">
    <property type="entry name" value="DNA-bd_dom_sf"/>
</dbReference>
<dbReference type="GO" id="GO:0000785">
    <property type="term" value="C:chromatin"/>
    <property type="evidence" value="ECO:0007669"/>
    <property type="project" value="UniProtKB-ARBA"/>
</dbReference>
<dbReference type="Gramene" id="OE9A081219T2">
    <property type="protein sequence ID" value="OE9A081219C2"/>
    <property type="gene ID" value="OE9A081219"/>
</dbReference>
<evidence type="ECO:0000256" key="8">
    <source>
        <dbReference type="ARBA" id="ARBA00023125"/>
    </source>
</evidence>
<dbReference type="GO" id="GO:0048731">
    <property type="term" value="P:system development"/>
    <property type="evidence" value="ECO:0007669"/>
    <property type="project" value="UniProtKB-ARBA"/>
</dbReference>
<feature type="compositionally biased region" description="Low complexity" evidence="13">
    <location>
        <begin position="306"/>
        <end position="317"/>
    </location>
</feature>
<keyword evidence="9" id="KW-0804">Transcription</keyword>
<comment type="caution">
    <text evidence="16">The sequence shown here is derived from an EMBL/GenBank/DDBJ whole genome shotgun (WGS) entry which is preliminary data.</text>
</comment>
<dbReference type="Pfam" id="PF15612">
    <property type="entry name" value="WHIM1"/>
    <property type="match status" value="1"/>
</dbReference>
<keyword evidence="10" id="KW-0539">Nucleus</keyword>
<evidence type="ECO:0000256" key="13">
    <source>
        <dbReference type="SAM" id="MobiDB-lite"/>
    </source>
</evidence>
<dbReference type="Pfam" id="PF00628">
    <property type="entry name" value="PHD"/>
    <property type="match status" value="1"/>
</dbReference>
<accession>A0A8S0TNU3</accession>
<sequence length="2089" mass="231893">MAFFIDLNETPITSPREAEVGPSGGILVCAICKKGVPGGRRNGPASEEWKCFRCLLKSGGSGGSGCGSSSGMGLLDINASPPREVDAEMERNFVHLTDRVAATARQNRERNHGGTSKIQALLDTYFSGHRIKTTFSSNLCVDKGYNLLKSSWAATDTAKLSFEDAVKRRMHFEGNLDKVHLGSTFDGSLLTSHFDSFNSLQSSNMVYLQTLREYISERNGVLGEGWCVEFEYCERSCKTSAVYIAPDGNKLKSMDDVACHLGLPPRNHCVETENRYNEFTFSQNGLQNDPATHEIAGSLTAKSCGPSQSRPRSSNSRGFLSDSGTKDSLDMNNSKSLRELSFAEDDGSGIGGIHDGFPMQFEDFYLISAGNVDPRPSYHNISQIWPVGYKSIWHDKITGSLFVCEVADGGESGPIFKVHRYPCTTRSIPIGSTILSRPKLVSCEGEDKMKDDPAIDQDDESTFIQMMLNEDVPPCLNYETSTLNSANEFCHSQEANFSMLELECLPQMSGNLAGSNSGHKDIIGEFQVEGISSSSVWEMVSHSFICAYKEKYKQNGALQFFCSHDADGTDTQYLENIDSLSKFSSLAGPIHIPQSIRSDNELNTACGMLMTWLKQDRFGLDAEFVQEIIELLPGITSCSGYVNLNDRKHLSNLQTVGSGFLQAKKKSDKLGERESVCSIGTSKRPRLQLDDSEDKVILDHCPLGKPLSSRLPAYLMGDALQVWQLSWHFIEVLGIGDPFSFQELESELINPWLDSLYRLQNSGNETQDTGDATTYVRDGEVSQSRVACLSRCTGQILAKTHVSLLKLLSNALLSKVVLYVNSKFDSGESKSKRGRKKDSDGLAASTKSKLDALPVNALTWPEIGRRYILAVLSMDGNLDSAEIASRESGKVFHCLQGDGGTLCGSFTGMEGLEADAVIFGDTMKQIFGSLKSESEVISIYEKETDPDGASKMIELNDGIIPEWVRVLEPVRKLPTNVGARIRRCVNEALERNPPEWAKIRLEQSISKEVYKGNASGPTKRAVISVLDNFGSGNLQQKPEKENVKSTTSLSDLITKQCRIMLHRAAAADEDEVFCNLLGKTFLNPDDDDEGLLGYPAMVSRPLDFRTIDLRLAFGSYCGSHEAFIDDVRQVWHNIRTAYGERSDLSDLVDSLSQKFEDLYEKEVLALVHKIAEFDNVKGSSSDAIKERDDLLAQVSESSLPRAPWDEGICKVCGMDKDDDNVLLCDRCDSEYHRYCLNPPLLRIPEGNWYCPSCVAGQSTSWTVGYGSVINQFRKRRHHGEFTHKFLEKLAQLANLMTIREYWDFSVEERIFLMKFLFDEALSSATIHDHIDQCASRNTELLQKLRSLTSEWKLLKSKEEMLAANTEKVNTSIGNGGGDLDSEALAFVVGKENYMEKLSEIGSHISSSGGVMQLENVPNVHGQSDYSNQPSWPPSRSILETNSTFRSDQIIKDPGALRHHLQYQQPLSEHTQNDDRDPHLGLKGASLQNELPMSNQQRTSVQKNDVSRLQGSIASIESELLKGSLRKLFLGRDSNGRVYWGFSWPGTRSCIVANGSLASKKRSPEEFSDIPDSSTWMSYESPSEIEKLVGWLREDDMSERKLKESIVQWQNNEFKDSNYAEKHFLNRGESSIFRRKALPADFPATKAMAALKKRFGPCLETIDVHTNLTPGVRLDKMCRCECLELLWPSREHCLSCHQSFVTSEDSRKHSVEKCKTRAFDLKRGQSTEDSLKRKKMKNVMPHDNFSGNMTVQNSASEGHYDGSHPVDHLNKLECPFNFEEIKARFNTQNSLKELVKDIGLIGSGGTPSFLPIESSYLGDPALRLVPTTGNEVSSKKRPSDFGSWLQRSGNKPGTVDCMKNSKKSISIARSVKNDLSEGSKVARVKSVFVNEKDEGSSIKVKRPAFGVLSVSKGSIAPEASRKPLGGKASEVLRYLKINLLDMDAALPEEALRASRSDLDRRCAWRAFVKSAETIYQMILASIALEDTIKSEYLKNDWWFWSSPSTAAKTSTVSGLALRIYALDSAIFYEKPSSECATDIPMPDCIATGNDTARDSIPRPSSPSIQPSSNAIENPRITRSRTNKKRKESSA</sequence>
<dbReference type="Pfam" id="PF15613">
    <property type="entry name" value="WSD"/>
    <property type="match status" value="1"/>
</dbReference>
<dbReference type="SUPFAM" id="SSF54171">
    <property type="entry name" value="DNA-binding domain"/>
    <property type="match status" value="1"/>
</dbReference>
<evidence type="ECO:0000256" key="12">
    <source>
        <dbReference type="PROSITE-ProRule" id="PRU00146"/>
    </source>
</evidence>
<dbReference type="CDD" id="cd15519">
    <property type="entry name" value="PHD1_Lid2p_like"/>
    <property type="match status" value="1"/>
</dbReference>
<evidence type="ECO:0000256" key="1">
    <source>
        <dbReference type="ARBA" id="ARBA00004123"/>
    </source>
</evidence>
<keyword evidence="6" id="KW-0805">Transcription regulation</keyword>
<evidence type="ECO:0000256" key="6">
    <source>
        <dbReference type="ARBA" id="ARBA00023015"/>
    </source>
</evidence>
<keyword evidence="7 11" id="KW-0103">Bromodomain</keyword>
<dbReference type="InterPro" id="IPR001487">
    <property type="entry name" value="Bromodomain"/>
</dbReference>
<dbReference type="InterPro" id="IPR013083">
    <property type="entry name" value="Znf_RING/FYVE/PHD"/>
</dbReference>
<dbReference type="GO" id="GO:0005634">
    <property type="term" value="C:nucleus"/>
    <property type="evidence" value="ECO:0007669"/>
    <property type="project" value="UniProtKB-SubCell"/>
</dbReference>